<organism evidence="1 2">
    <name type="scientific">Planotetraspora kaengkrachanensis</name>
    <dbReference type="NCBI Taxonomy" id="575193"/>
    <lineage>
        <taxon>Bacteria</taxon>
        <taxon>Bacillati</taxon>
        <taxon>Actinomycetota</taxon>
        <taxon>Actinomycetes</taxon>
        <taxon>Streptosporangiales</taxon>
        <taxon>Streptosporangiaceae</taxon>
        <taxon>Planotetraspora</taxon>
    </lineage>
</organism>
<name>A0A8J3M131_9ACTN</name>
<comment type="caution">
    <text evidence="1">The sequence shown here is derived from an EMBL/GenBank/DDBJ whole genome shotgun (WGS) entry which is preliminary data.</text>
</comment>
<gene>
    <name evidence="1" type="ORF">Pka01_02370</name>
</gene>
<dbReference type="Proteomes" id="UP000630097">
    <property type="component" value="Unassembled WGS sequence"/>
</dbReference>
<reference evidence="1 2" key="1">
    <citation type="submission" date="2021-01" db="EMBL/GenBank/DDBJ databases">
        <title>Whole genome shotgun sequence of Planotetraspora kaengkrachanensis NBRC 104272.</title>
        <authorList>
            <person name="Komaki H."/>
            <person name="Tamura T."/>
        </authorList>
    </citation>
    <scope>NUCLEOTIDE SEQUENCE [LARGE SCALE GENOMIC DNA]</scope>
    <source>
        <strain evidence="1 2">NBRC 104272</strain>
    </source>
</reference>
<proteinExistence type="predicted"/>
<evidence type="ECO:0000313" key="1">
    <source>
        <dbReference type="EMBL" id="GIG77110.1"/>
    </source>
</evidence>
<protein>
    <submittedName>
        <fullName evidence="1">Uncharacterized protein</fullName>
    </submittedName>
</protein>
<sequence length="75" mass="7563">MGAFQQGGGTGAGGGSRQIGHCAPFAGITRIRFIAVESLTLSSQPGLPGSRASYVPSLALIGRDAHKAVITHCAQ</sequence>
<keyword evidence="2" id="KW-1185">Reference proteome</keyword>
<dbReference type="EMBL" id="BONV01000001">
    <property type="protein sequence ID" value="GIG77110.1"/>
    <property type="molecule type" value="Genomic_DNA"/>
</dbReference>
<accession>A0A8J3M131</accession>
<evidence type="ECO:0000313" key="2">
    <source>
        <dbReference type="Proteomes" id="UP000630097"/>
    </source>
</evidence>
<dbReference type="AlphaFoldDB" id="A0A8J3M131"/>